<accession>A0A6A1VLZ1</accession>
<keyword evidence="3" id="KW-1185">Reference proteome</keyword>
<evidence type="ECO:0000313" key="3">
    <source>
        <dbReference type="Proteomes" id="UP000516437"/>
    </source>
</evidence>
<sequence length="160" mass="18014">MIGCIQGRKRRCNCRGHKTTAAKRATRKKRSEQSTKRREAAGATKGPHKPTRCGRKQKGQAPRRHTHARTRVTSRRWQREAGHRQQGPPGDGARPPKNMQNSKRGGKGGWTREIHARVWARVRAHVPADCRRSWPELDVGRRGSPPRGSCTPKTIGEAEI</sequence>
<dbReference type="Proteomes" id="UP000516437">
    <property type="component" value="Chromosome 5"/>
</dbReference>
<protein>
    <submittedName>
        <fullName evidence="2">Uncharacterized protein</fullName>
    </submittedName>
</protein>
<proteinExistence type="predicted"/>
<evidence type="ECO:0000313" key="2">
    <source>
        <dbReference type="EMBL" id="KAB1213929.1"/>
    </source>
</evidence>
<comment type="caution">
    <text evidence="2">The sequence shown here is derived from an EMBL/GenBank/DDBJ whole genome shotgun (WGS) entry which is preliminary data.</text>
</comment>
<reference evidence="2 3" key="1">
    <citation type="journal article" date="2019" name="Plant Biotechnol. J.">
        <title>The red bayberry genome and genetic basis of sex determination.</title>
        <authorList>
            <person name="Jia H.M."/>
            <person name="Jia H.J."/>
            <person name="Cai Q.L."/>
            <person name="Wang Y."/>
            <person name="Zhao H.B."/>
            <person name="Yang W.F."/>
            <person name="Wang G.Y."/>
            <person name="Li Y.H."/>
            <person name="Zhan D.L."/>
            <person name="Shen Y.T."/>
            <person name="Niu Q.F."/>
            <person name="Chang L."/>
            <person name="Qiu J."/>
            <person name="Zhao L."/>
            <person name="Xie H.B."/>
            <person name="Fu W.Y."/>
            <person name="Jin J."/>
            <person name="Li X.W."/>
            <person name="Jiao Y."/>
            <person name="Zhou C.C."/>
            <person name="Tu T."/>
            <person name="Chai C.Y."/>
            <person name="Gao J.L."/>
            <person name="Fan L.J."/>
            <person name="van de Weg E."/>
            <person name="Wang J.Y."/>
            <person name="Gao Z.S."/>
        </authorList>
    </citation>
    <scope>NUCLEOTIDE SEQUENCE [LARGE SCALE GENOMIC DNA]</scope>
    <source>
        <tissue evidence="2">Leaves</tissue>
    </source>
</reference>
<feature type="compositionally biased region" description="Basic residues" evidence="1">
    <location>
        <begin position="7"/>
        <end position="30"/>
    </location>
</feature>
<feature type="compositionally biased region" description="Basic residues" evidence="1">
    <location>
        <begin position="46"/>
        <end position="76"/>
    </location>
</feature>
<organism evidence="2 3">
    <name type="scientific">Morella rubra</name>
    <name type="common">Chinese bayberry</name>
    <dbReference type="NCBI Taxonomy" id="262757"/>
    <lineage>
        <taxon>Eukaryota</taxon>
        <taxon>Viridiplantae</taxon>
        <taxon>Streptophyta</taxon>
        <taxon>Embryophyta</taxon>
        <taxon>Tracheophyta</taxon>
        <taxon>Spermatophyta</taxon>
        <taxon>Magnoliopsida</taxon>
        <taxon>eudicotyledons</taxon>
        <taxon>Gunneridae</taxon>
        <taxon>Pentapetalae</taxon>
        <taxon>rosids</taxon>
        <taxon>fabids</taxon>
        <taxon>Fagales</taxon>
        <taxon>Myricaceae</taxon>
        <taxon>Morella</taxon>
    </lineage>
</organism>
<feature type="region of interest" description="Disordered" evidence="1">
    <location>
        <begin position="135"/>
        <end position="160"/>
    </location>
</feature>
<dbReference type="EMBL" id="RXIC02000023">
    <property type="protein sequence ID" value="KAB1213929.1"/>
    <property type="molecule type" value="Genomic_DNA"/>
</dbReference>
<evidence type="ECO:0000256" key="1">
    <source>
        <dbReference type="SAM" id="MobiDB-lite"/>
    </source>
</evidence>
<gene>
    <name evidence="2" type="ORF">CJ030_MR5G017192</name>
</gene>
<name>A0A6A1VLZ1_9ROSI</name>
<feature type="compositionally biased region" description="Basic and acidic residues" evidence="1">
    <location>
        <begin position="31"/>
        <end position="40"/>
    </location>
</feature>
<dbReference type="AlphaFoldDB" id="A0A6A1VLZ1"/>
<feature type="region of interest" description="Disordered" evidence="1">
    <location>
        <begin position="1"/>
        <end position="110"/>
    </location>
</feature>